<dbReference type="WBParaSite" id="ACRNAN_scaffold2715.g11593.t1">
    <property type="protein sequence ID" value="ACRNAN_scaffold2715.g11593.t1"/>
    <property type="gene ID" value="ACRNAN_scaffold2715.g11593"/>
</dbReference>
<accession>A0A914DIM3</accession>
<keyword evidence="2" id="KW-1185">Reference proteome</keyword>
<sequence length="71" mass="8203">MVKWSVITLLIGDVIAVIVFIWADSNDGYDHFQFTTYNFTIVFNALALPIVSILTNAVWRKELIKLVHRHN</sequence>
<feature type="transmembrane region" description="Helical" evidence="1">
    <location>
        <begin position="37"/>
        <end position="59"/>
    </location>
</feature>
<feature type="transmembrane region" description="Helical" evidence="1">
    <location>
        <begin position="7"/>
        <end position="25"/>
    </location>
</feature>
<keyword evidence="1" id="KW-0472">Membrane</keyword>
<protein>
    <submittedName>
        <fullName evidence="3">Uncharacterized protein</fullName>
    </submittedName>
</protein>
<dbReference type="AlphaFoldDB" id="A0A914DIM3"/>
<organism evidence="2 3">
    <name type="scientific">Acrobeloides nanus</name>
    <dbReference type="NCBI Taxonomy" id="290746"/>
    <lineage>
        <taxon>Eukaryota</taxon>
        <taxon>Metazoa</taxon>
        <taxon>Ecdysozoa</taxon>
        <taxon>Nematoda</taxon>
        <taxon>Chromadorea</taxon>
        <taxon>Rhabditida</taxon>
        <taxon>Tylenchina</taxon>
        <taxon>Cephalobomorpha</taxon>
        <taxon>Cephaloboidea</taxon>
        <taxon>Cephalobidae</taxon>
        <taxon>Acrobeloides</taxon>
    </lineage>
</organism>
<proteinExistence type="predicted"/>
<dbReference type="Proteomes" id="UP000887540">
    <property type="component" value="Unplaced"/>
</dbReference>
<evidence type="ECO:0000256" key="1">
    <source>
        <dbReference type="SAM" id="Phobius"/>
    </source>
</evidence>
<evidence type="ECO:0000313" key="2">
    <source>
        <dbReference type="Proteomes" id="UP000887540"/>
    </source>
</evidence>
<name>A0A914DIM3_9BILA</name>
<keyword evidence="1" id="KW-1133">Transmembrane helix</keyword>
<keyword evidence="1" id="KW-0812">Transmembrane</keyword>
<reference evidence="3" key="1">
    <citation type="submission" date="2022-11" db="UniProtKB">
        <authorList>
            <consortium name="WormBaseParasite"/>
        </authorList>
    </citation>
    <scope>IDENTIFICATION</scope>
</reference>
<evidence type="ECO:0000313" key="3">
    <source>
        <dbReference type="WBParaSite" id="ACRNAN_scaffold2715.g11593.t1"/>
    </source>
</evidence>